<dbReference type="InterPro" id="IPR013320">
    <property type="entry name" value="ConA-like_dom_sf"/>
</dbReference>
<dbReference type="UniPathway" id="UPA00238"/>
<evidence type="ECO:0000256" key="7">
    <source>
        <dbReference type="ARBA" id="ARBA00033367"/>
    </source>
</evidence>
<dbReference type="SUPFAM" id="SSF49899">
    <property type="entry name" value="Concanavalin A-like lectins/glucanases"/>
    <property type="match status" value="1"/>
</dbReference>
<comment type="similarity">
    <text evidence="2 8">Belongs to the glycosyl hydrolase 32 family.</text>
</comment>
<dbReference type="Proteomes" id="UP000182015">
    <property type="component" value="Unassembled WGS sequence"/>
</dbReference>
<evidence type="ECO:0000256" key="5">
    <source>
        <dbReference type="ARBA" id="ARBA00022801"/>
    </source>
</evidence>
<evidence type="ECO:0000259" key="11">
    <source>
        <dbReference type="Pfam" id="PF08244"/>
    </source>
</evidence>
<dbReference type="PANTHER" id="PTHR43101:SF1">
    <property type="entry name" value="BETA-FRUCTOSIDASE"/>
    <property type="match status" value="1"/>
</dbReference>
<keyword evidence="5 8" id="KW-0378">Hydrolase</keyword>
<organism evidence="12 13">
    <name type="scientific">Streptococcus bovimastitidis</name>
    <dbReference type="NCBI Taxonomy" id="1856638"/>
    <lineage>
        <taxon>Bacteria</taxon>
        <taxon>Bacillati</taxon>
        <taxon>Bacillota</taxon>
        <taxon>Bacilli</taxon>
        <taxon>Lactobacillales</taxon>
        <taxon>Streptococcaceae</taxon>
        <taxon>Streptococcus</taxon>
    </lineage>
</organism>
<evidence type="ECO:0000313" key="12">
    <source>
        <dbReference type="EMBL" id="OJF71439.1"/>
    </source>
</evidence>
<protein>
    <recommendedName>
        <fullName evidence="4 8">Sucrose-6-phosphate hydrolase</fullName>
        <ecNumber evidence="3 8">3.2.1.26</ecNumber>
    </recommendedName>
    <alternativeName>
        <fullName evidence="7 9">Invertase</fullName>
    </alternativeName>
</protein>
<evidence type="ECO:0000256" key="6">
    <source>
        <dbReference type="ARBA" id="ARBA00023295"/>
    </source>
</evidence>
<proteinExistence type="inferred from homology"/>
<dbReference type="SMART" id="SM00640">
    <property type="entry name" value="Glyco_32"/>
    <property type="match status" value="1"/>
</dbReference>
<dbReference type="InterPro" id="IPR006232">
    <property type="entry name" value="Suc6P_hydrolase"/>
</dbReference>
<dbReference type="Gene3D" id="2.60.120.560">
    <property type="entry name" value="Exo-inulinase, domain 1"/>
    <property type="match status" value="1"/>
</dbReference>
<dbReference type="InterPro" id="IPR023296">
    <property type="entry name" value="Glyco_hydro_beta-prop_sf"/>
</dbReference>
<comment type="subcellular location">
    <subcellularLocation>
        <location evidence="9">Cytoplasm</location>
    </subcellularLocation>
</comment>
<sequence length="458" mass="52466">MSQFEYSIEKANAFINNNHNAIVNNTFKPEVHFSAPIGWINDPNGFVYFRDEYHLFYQYYPYDSVWGPMHWGHAKTKDFVEWEHLPIALAPDMPYDKDGCFSGSAIVKDDTLWIMYTGNIIDSKNGNRQVQNIAFSKDGIHFQKLASNPVATGEILPSDLIPSEFRDPKLFEKDGCYYSVVAAQHKNQVGCIVLLSSENLVDWSFESIFLEGKKGQGKMWECPDYFEIDGESYLVLSPMRYPKDGNHYTNINSAVIFKGKVDWQQKIFLFESVKELDQGHDFYAPQTLIDDKGRRLMISWMHTWGRTVVTHELKHHWSGQMTIPRVLKVENNTIKQEFIEEVIEKLPIIDVNKVSEGPGVLTIDIDGSFEMKLGSEGDYITFGYTDKYNSVYIDRSKQALKIIGEEEWDTSIKAVNISAEKLKVVIDKSSIEILINDGEAALTSTYFIQGGHKLQKLI</sequence>
<keyword evidence="6 8" id="KW-0326">Glycosidase</keyword>
<dbReference type="InterPro" id="IPR051214">
    <property type="entry name" value="GH32_Enzymes"/>
</dbReference>
<keyword evidence="9" id="KW-0963">Cytoplasm</keyword>
<accession>A0A1L8ML25</accession>
<evidence type="ECO:0000256" key="4">
    <source>
        <dbReference type="ARBA" id="ARBA00019623"/>
    </source>
</evidence>
<dbReference type="Pfam" id="PF08244">
    <property type="entry name" value="Glyco_hydro_32C"/>
    <property type="match status" value="1"/>
</dbReference>
<evidence type="ECO:0000259" key="10">
    <source>
        <dbReference type="Pfam" id="PF00251"/>
    </source>
</evidence>
<dbReference type="InterPro" id="IPR001362">
    <property type="entry name" value="Glyco_hydro_32"/>
</dbReference>
<dbReference type="Gene3D" id="2.115.10.20">
    <property type="entry name" value="Glycosyl hydrolase domain, family 43"/>
    <property type="match status" value="1"/>
</dbReference>
<keyword evidence="13" id="KW-1185">Reference proteome</keyword>
<dbReference type="GO" id="GO:0005985">
    <property type="term" value="P:sucrose metabolic process"/>
    <property type="evidence" value="ECO:0007669"/>
    <property type="project" value="UniProtKB-UniPathway"/>
</dbReference>
<dbReference type="EC" id="3.2.1.26" evidence="3 8"/>
<dbReference type="RefSeq" id="WP_071794500.1">
    <property type="nucleotide sequence ID" value="NZ_LZDD01000003.1"/>
</dbReference>
<dbReference type="OrthoDB" id="9759709at2"/>
<dbReference type="SUPFAM" id="SSF75005">
    <property type="entry name" value="Arabinanase/levansucrase/invertase"/>
    <property type="match status" value="1"/>
</dbReference>
<evidence type="ECO:0000256" key="8">
    <source>
        <dbReference type="RuleBase" id="RU362110"/>
    </source>
</evidence>
<gene>
    <name evidence="12" type="ORF">A9Q68_09685</name>
</gene>
<dbReference type="InterPro" id="IPR013148">
    <property type="entry name" value="Glyco_hydro_32_N"/>
</dbReference>
<dbReference type="PANTHER" id="PTHR43101">
    <property type="entry name" value="BETA-FRUCTOSIDASE"/>
    <property type="match status" value="1"/>
</dbReference>
<dbReference type="CDD" id="cd08996">
    <property type="entry name" value="GH32_FFase"/>
    <property type="match status" value="1"/>
</dbReference>
<dbReference type="AlphaFoldDB" id="A0A1L8ML25"/>
<evidence type="ECO:0000256" key="2">
    <source>
        <dbReference type="ARBA" id="ARBA00009902"/>
    </source>
</evidence>
<comment type="function">
    <text evidence="9">Enables the bacterium to metabolize sucrose as a sole carbon source.</text>
</comment>
<dbReference type="InterPro" id="IPR013189">
    <property type="entry name" value="Glyco_hydro_32_C"/>
</dbReference>
<name>A0A1L8ML25_9STRE</name>
<comment type="caution">
    <text evidence="12">The sequence shown here is derived from an EMBL/GenBank/DDBJ whole genome shotgun (WGS) entry which is preliminary data.</text>
</comment>
<dbReference type="Pfam" id="PF00251">
    <property type="entry name" value="Glyco_hydro_32N"/>
    <property type="match status" value="1"/>
</dbReference>
<comment type="catalytic activity">
    <reaction evidence="8">
        <text>Hydrolysis of terminal non-reducing beta-D-fructofuranoside residues in beta-D-fructofuranosides.</text>
        <dbReference type="EC" id="3.2.1.26"/>
    </reaction>
</comment>
<keyword evidence="9" id="KW-0119">Carbohydrate metabolism</keyword>
<feature type="domain" description="Glycosyl hydrolase family 32 N-terminal" evidence="10">
    <location>
        <begin position="32"/>
        <end position="334"/>
    </location>
</feature>
<comment type="pathway">
    <text evidence="1 9">Glycan biosynthesis; sucrose metabolism.</text>
</comment>
<dbReference type="GO" id="GO:0005737">
    <property type="term" value="C:cytoplasm"/>
    <property type="evidence" value="ECO:0007669"/>
    <property type="project" value="UniProtKB-SubCell"/>
</dbReference>
<feature type="domain" description="Glycosyl hydrolase family 32 C-terminal" evidence="11">
    <location>
        <begin position="367"/>
        <end position="447"/>
    </location>
</feature>
<reference evidence="13" key="1">
    <citation type="submission" date="2016-06" db="EMBL/GenBank/DDBJ databases">
        <authorList>
            <person name="de Vries S.P.W."/>
            <person name="Hadjirin N.F."/>
            <person name="Lay E.M."/>
            <person name="Zadoks R.N."/>
            <person name="Peacock S.J."/>
            <person name="Parkhill J."/>
            <person name="Grant A.J."/>
            <person name="Mcdougall S."/>
            <person name="Holmes M.A."/>
        </authorList>
    </citation>
    <scope>NUCLEOTIDE SEQUENCE [LARGE SCALE GENOMIC DNA]</scope>
    <source>
        <strain evidence="13">NZ1587</strain>
    </source>
</reference>
<evidence type="ECO:0000256" key="3">
    <source>
        <dbReference type="ARBA" id="ARBA00012758"/>
    </source>
</evidence>
<dbReference type="GO" id="GO:0004564">
    <property type="term" value="F:beta-fructofuranosidase activity"/>
    <property type="evidence" value="ECO:0007669"/>
    <property type="project" value="UniProtKB-EC"/>
</dbReference>
<evidence type="ECO:0000256" key="1">
    <source>
        <dbReference type="ARBA" id="ARBA00004914"/>
    </source>
</evidence>
<dbReference type="STRING" id="1856638.A9Q68_09685"/>
<evidence type="ECO:0000256" key="9">
    <source>
        <dbReference type="RuleBase" id="RU365015"/>
    </source>
</evidence>
<evidence type="ECO:0000313" key="13">
    <source>
        <dbReference type="Proteomes" id="UP000182015"/>
    </source>
</evidence>
<dbReference type="EMBL" id="LZDD01000003">
    <property type="protein sequence ID" value="OJF71439.1"/>
    <property type="molecule type" value="Genomic_DNA"/>
</dbReference>
<dbReference type="NCBIfam" id="TIGR01322">
    <property type="entry name" value="scrB_fam"/>
    <property type="match status" value="1"/>
</dbReference>